<reference evidence="7 8" key="1">
    <citation type="submission" date="2013-03" db="EMBL/GenBank/DDBJ databases">
        <title>The Genome Sequence of Cladophialophora psammophila CBS 110553.</title>
        <authorList>
            <consortium name="The Broad Institute Genomics Platform"/>
            <person name="Cuomo C."/>
            <person name="de Hoog S."/>
            <person name="Gorbushina A."/>
            <person name="Walker B."/>
            <person name="Young S.K."/>
            <person name="Zeng Q."/>
            <person name="Gargeya S."/>
            <person name="Fitzgerald M."/>
            <person name="Haas B."/>
            <person name="Abouelleil A."/>
            <person name="Allen A.W."/>
            <person name="Alvarado L."/>
            <person name="Arachchi H.M."/>
            <person name="Berlin A.M."/>
            <person name="Chapman S.B."/>
            <person name="Gainer-Dewar J."/>
            <person name="Goldberg J."/>
            <person name="Griggs A."/>
            <person name="Gujja S."/>
            <person name="Hansen M."/>
            <person name="Howarth C."/>
            <person name="Imamovic A."/>
            <person name="Ireland A."/>
            <person name="Larimer J."/>
            <person name="McCowan C."/>
            <person name="Murphy C."/>
            <person name="Pearson M."/>
            <person name="Poon T.W."/>
            <person name="Priest M."/>
            <person name="Roberts A."/>
            <person name="Saif S."/>
            <person name="Shea T."/>
            <person name="Sisk P."/>
            <person name="Sykes S."/>
            <person name="Wortman J."/>
            <person name="Nusbaum C."/>
            <person name="Birren B."/>
        </authorList>
    </citation>
    <scope>NUCLEOTIDE SEQUENCE [LARGE SCALE GENOMIC DNA]</scope>
    <source>
        <strain evidence="7 8">CBS 110553</strain>
    </source>
</reference>
<keyword evidence="3" id="KW-0805">Transcription regulation</keyword>
<dbReference type="eggNOG" id="KOG1721">
    <property type="taxonomic scope" value="Eukaryota"/>
</dbReference>
<dbReference type="STRING" id="1182543.W9XL49"/>
<dbReference type="GO" id="GO:0006351">
    <property type="term" value="P:DNA-templated transcription"/>
    <property type="evidence" value="ECO:0007669"/>
    <property type="project" value="InterPro"/>
</dbReference>
<dbReference type="GO" id="GO:0008270">
    <property type="term" value="F:zinc ion binding"/>
    <property type="evidence" value="ECO:0007669"/>
    <property type="project" value="InterPro"/>
</dbReference>
<gene>
    <name evidence="7" type="ORF">A1O5_06087</name>
</gene>
<organism evidence="7 8">
    <name type="scientific">Cladophialophora psammophila CBS 110553</name>
    <dbReference type="NCBI Taxonomy" id="1182543"/>
    <lineage>
        <taxon>Eukaryota</taxon>
        <taxon>Fungi</taxon>
        <taxon>Dikarya</taxon>
        <taxon>Ascomycota</taxon>
        <taxon>Pezizomycotina</taxon>
        <taxon>Eurotiomycetes</taxon>
        <taxon>Chaetothyriomycetidae</taxon>
        <taxon>Chaetothyriales</taxon>
        <taxon>Herpotrichiellaceae</taxon>
        <taxon>Cladophialophora</taxon>
    </lineage>
</organism>
<protein>
    <recommendedName>
        <fullName evidence="6">Xylanolytic transcriptional activator regulatory domain-containing protein</fullName>
    </recommendedName>
</protein>
<evidence type="ECO:0000313" key="7">
    <source>
        <dbReference type="EMBL" id="EXJ71094.1"/>
    </source>
</evidence>
<evidence type="ECO:0000313" key="8">
    <source>
        <dbReference type="Proteomes" id="UP000019471"/>
    </source>
</evidence>
<dbReference type="CDD" id="cd12148">
    <property type="entry name" value="fungal_TF_MHR"/>
    <property type="match status" value="1"/>
</dbReference>
<dbReference type="PANTHER" id="PTHR47660:SF2">
    <property type="entry name" value="TRANSCRIPTION FACTOR WITH C2H2 AND ZN(2)-CYS(6) DNA BINDING DOMAIN (EUROFUNG)"/>
    <property type="match status" value="1"/>
</dbReference>
<dbReference type="PANTHER" id="PTHR47660">
    <property type="entry name" value="TRANSCRIPTION FACTOR WITH C2H2 AND ZN(2)-CYS(6) DNA BINDING DOMAIN (EUROFUNG)-RELATED-RELATED"/>
    <property type="match status" value="1"/>
</dbReference>
<keyword evidence="5" id="KW-0539">Nucleus</keyword>
<accession>W9XL49</accession>
<dbReference type="GeneID" id="19190800"/>
<dbReference type="InterPro" id="IPR007219">
    <property type="entry name" value="XnlR_reg_dom"/>
</dbReference>
<feature type="domain" description="Xylanolytic transcriptional activator regulatory" evidence="6">
    <location>
        <begin position="233"/>
        <end position="440"/>
    </location>
</feature>
<evidence type="ECO:0000256" key="2">
    <source>
        <dbReference type="ARBA" id="ARBA00022833"/>
    </source>
</evidence>
<keyword evidence="4" id="KW-0804">Transcription</keyword>
<dbReference type="RefSeq" id="XP_007744873.1">
    <property type="nucleotide sequence ID" value="XM_007746683.1"/>
</dbReference>
<keyword evidence="1" id="KW-0479">Metal-binding</keyword>
<dbReference type="HOGENOM" id="CLU_008999_1_1_1"/>
<sequence>MAAVLPSNSLALQQDYYADGSAVSVDFYPAVDVGFPGMAPWESEGNDDFWFDLANNHQTSDLFWNTAEPAAVDTTFPSPWLSLPGPACRLLANSQEKCPSRERMPDELFDKVHQCWPATKTDVPTGNRLWDQIIAHSEDDIFSQRILNNRVVCAEPFAASRWKFDESCRWRIIRCLKGVRPEGCLETSQYRSTNVANTSGQELRYDIISQDGRNGNCGASTKFPSISTLDFGLDLFFDQLHPFVPVIHVPTFDARKTPDVLLLALCMAGFVKLKGPAAQQFLEENLMVLVARCRQELKAATSKTTPLSILAILASSYLAVLSALLTGKSNAESCRRLQGETVSVMIAHGFFGNDIVSTTESGISDEDLVRRYGWKVWARVESIKRLIIAVVMVDAFYSNTLDLNPTIPTQMLNLYLPCDEKLFVAPSESEWRRILLAGNRISSATLAFHADQVLLSPQWYYPGSLGLHGVLAAVWIRLSEAHHRLLSRSGLLGHGWGLIPYEVYSTDHSAKSIAPFLVNFMQLHGGTLQNANPHALIMWNILCVMLLSNSWMFELGVGQKGAEPARAALAYISSWADTLAARRACVHAAQIFWICSKGKISDRMMLHSETSLFLSALVLGLYVLVMKADTGSSTRENNYELLADLDWRDLGDVALGGSPYRGVGMDLSPEADFIANRGALTFDGIPLSGGYASARRILVHFANLLEDVGMWRSSDVCRVLHIIGDALTEDEVDNRTNDPVAFQTY</sequence>
<evidence type="ECO:0000256" key="4">
    <source>
        <dbReference type="ARBA" id="ARBA00023163"/>
    </source>
</evidence>
<proteinExistence type="predicted"/>
<name>W9XL49_9EURO</name>
<dbReference type="GO" id="GO:0003677">
    <property type="term" value="F:DNA binding"/>
    <property type="evidence" value="ECO:0007669"/>
    <property type="project" value="InterPro"/>
</dbReference>
<dbReference type="Pfam" id="PF04082">
    <property type="entry name" value="Fungal_trans"/>
    <property type="match status" value="1"/>
</dbReference>
<keyword evidence="2" id="KW-0862">Zinc</keyword>
<comment type="caution">
    <text evidence="7">The sequence shown here is derived from an EMBL/GenBank/DDBJ whole genome shotgun (WGS) entry which is preliminary data.</text>
</comment>
<evidence type="ECO:0000256" key="5">
    <source>
        <dbReference type="ARBA" id="ARBA00023242"/>
    </source>
</evidence>
<dbReference type="Proteomes" id="UP000019471">
    <property type="component" value="Unassembled WGS sequence"/>
</dbReference>
<dbReference type="AlphaFoldDB" id="W9XL49"/>
<evidence type="ECO:0000259" key="6">
    <source>
        <dbReference type="Pfam" id="PF04082"/>
    </source>
</evidence>
<dbReference type="OrthoDB" id="10018191at2759"/>
<dbReference type="EMBL" id="AMGX01000008">
    <property type="protein sequence ID" value="EXJ71094.1"/>
    <property type="molecule type" value="Genomic_DNA"/>
</dbReference>
<evidence type="ECO:0000256" key="3">
    <source>
        <dbReference type="ARBA" id="ARBA00023015"/>
    </source>
</evidence>
<keyword evidence="8" id="KW-1185">Reference proteome</keyword>
<evidence type="ECO:0000256" key="1">
    <source>
        <dbReference type="ARBA" id="ARBA00022723"/>
    </source>
</evidence>